<accession>A0A518C8B7</accession>
<name>A0A518C8B7_9BACT</name>
<evidence type="ECO:0000313" key="1">
    <source>
        <dbReference type="EMBL" id="QDU75469.1"/>
    </source>
</evidence>
<organism evidence="1 2">
    <name type="scientific">Bremerella volcania</name>
    <dbReference type="NCBI Taxonomy" id="2527984"/>
    <lineage>
        <taxon>Bacteria</taxon>
        <taxon>Pseudomonadati</taxon>
        <taxon>Planctomycetota</taxon>
        <taxon>Planctomycetia</taxon>
        <taxon>Pirellulales</taxon>
        <taxon>Pirellulaceae</taxon>
        <taxon>Bremerella</taxon>
    </lineage>
</organism>
<gene>
    <name evidence="1" type="ORF">Pan97_25010</name>
</gene>
<dbReference type="Proteomes" id="UP000318626">
    <property type="component" value="Chromosome"/>
</dbReference>
<protein>
    <submittedName>
        <fullName evidence="1">Uncharacterized protein</fullName>
    </submittedName>
</protein>
<dbReference type="AlphaFoldDB" id="A0A518C8B7"/>
<dbReference type="KEGG" id="bvo:Pan97_25010"/>
<dbReference type="OrthoDB" id="9916131at2"/>
<dbReference type="RefSeq" id="WP_144972875.1">
    <property type="nucleotide sequence ID" value="NZ_CP036289.1"/>
</dbReference>
<keyword evidence="2" id="KW-1185">Reference proteome</keyword>
<dbReference type="EMBL" id="CP036289">
    <property type="protein sequence ID" value="QDU75469.1"/>
    <property type="molecule type" value="Genomic_DNA"/>
</dbReference>
<reference evidence="2" key="1">
    <citation type="submission" date="2019-02" db="EMBL/GenBank/DDBJ databases">
        <title>Deep-cultivation of Planctomycetes and their phenomic and genomic characterization uncovers novel biology.</title>
        <authorList>
            <person name="Wiegand S."/>
            <person name="Jogler M."/>
            <person name="Boedeker C."/>
            <person name="Pinto D."/>
            <person name="Vollmers J."/>
            <person name="Rivas-Marin E."/>
            <person name="Kohn T."/>
            <person name="Peeters S.H."/>
            <person name="Heuer A."/>
            <person name="Rast P."/>
            <person name="Oberbeckmann S."/>
            <person name="Bunk B."/>
            <person name="Jeske O."/>
            <person name="Meyerdierks A."/>
            <person name="Storesund J.E."/>
            <person name="Kallscheuer N."/>
            <person name="Luecker S."/>
            <person name="Lage O.M."/>
            <person name="Pohl T."/>
            <person name="Merkel B.J."/>
            <person name="Hornburger P."/>
            <person name="Mueller R.-W."/>
            <person name="Bruemmer F."/>
            <person name="Labrenz M."/>
            <person name="Spormann A.M."/>
            <person name="Op den Camp H."/>
            <person name="Overmann J."/>
            <person name="Amann R."/>
            <person name="Jetten M.S.M."/>
            <person name="Mascher T."/>
            <person name="Medema M.H."/>
            <person name="Devos D.P."/>
            <person name="Kaster A.-K."/>
            <person name="Ovreas L."/>
            <person name="Rohde M."/>
            <person name="Galperin M.Y."/>
            <person name="Jogler C."/>
        </authorList>
    </citation>
    <scope>NUCLEOTIDE SEQUENCE [LARGE SCALE GENOMIC DNA]</scope>
    <source>
        <strain evidence="2">Pan97</strain>
    </source>
</reference>
<sequence>MSSRQPLKTGQPVKYREAAQVYPATVRGDLEDDIYYIDVDRRGKVTSSIPAHRLDIYSDEDLPFLIDDLFGVSEDALAEIHQLLQLGSNPIRAPLDQKTGTANPKE</sequence>
<proteinExistence type="predicted"/>
<evidence type="ECO:0000313" key="2">
    <source>
        <dbReference type="Proteomes" id="UP000318626"/>
    </source>
</evidence>